<dbReference type="EMBL" id="CP002364">
    <property type="protein sequence ID" value="ADW16389.1"/>
    <property type="molecule type" value="Genomic_DNA"/>
</dbReference>
<dbReference type="Proteomes" id="UP000006365">
    <property type="component" value="Chromosome"/>
</dbReference>
<proteinExistence type="predicted"/>
<evidence type="ECO:0000313" key="1">
    <source>
        <dbReference type="EMBL" id="ADW16389.1"/>
    </source>
</evidence>
<evidence type="ECO:0000313" key="2">
    <source>
        <dbReference type="Proteomes" id="UP000006365"/>
    </source>
</evidence>
<protein>
    <submittedName>
        <fullName evidence="1">Uncharacterized protein</fullName>
    </submittedName>
</protein>
<gene>
    <name evidence="1" type="ordered locus">Despr_0200</name>
</gene>
<keyword evidence="2" id="KW-1185">Reference proteome</keyword>
<dbReference type="RefSeq" id="WP_015722937.1">
    <property type="nucleotide sequence ID" value="NC_014972.1"/>
</dbReference>
<sequence>MYFDTVEEYTTEIALARQSIHRTLESQKYGRSGSGTASESQRVDLNTLRSYLRELISERDLLQGSADTPTRIYAKAGRRF</sequence>
<accession>A0A7U4DMW1</accession>
<reference evidence="1 2" key="1">
    <citation type="journal article" date="2011" name="Stand. Genomic Sci.">
        <title>Complete genome sequence of Desulfobulbus propionicus type strain (1pr3).</title>
        <authorList>
            <person name="Pagani I."/>
            <person name="Lapidus A."/>
            <person name="Nolan M."/>
            <person name="Lucas S."/>
            <person name="Hammon N."/>
            <person name="Deshpande S."/>
            <person name="Cheng J.F."/>
            <person name="Chertkov O."/>
            <person name="Davenport K."/>
            <person name="Tapia R."/>
            <person name="Han C."/>
            <person name="Goodwin L."/>
            <person name="Pitluck S."/>
            <person name="Liolios K."/>
            <person name="Mavromatis K."/>
            <person name="Ivanova N."/>
            <person name="Mikhailova N."/>
            <person name="Pati A."/>
            <person name="Chen A."/>
            <person name="Palaniappan K."/>
            <person name="Land M."/>
            <person name="Hauser L."/>
            <person name="Chang Y.J."/>
            <person name="Jeffries C.D."/>
            <person name="Detter J.C."/>
            <person name="Brambilla E."/>
            <person name="Kannan K.P."/>
            <person name="Djao O.D."/>
            <person name="Rohde M."/>
            <person name="Pukall R."/>
            <person name="Spring S."/>
            <person name="Goker M."/>
            <person name="Sikorski J."/>
            <person name="Woyke T."/>
            <person name="Bristow J."/>
            <person name="Eisen J.A."/>
            <person name="Markowitz V."/>
            <person name="Hugenholtz P."/>
            <person name="Kyrpides N.C."/>
            <person name="Klenk H.P."/>
        </authorList>
    </citation>
    <scope>NUCLEOTIDE SEQUENCE [LARGE SCALE GENOMIC DNA]</scope>
    <source>
        <strain evidence="2">ATCC 33891 / DSM 2032 / 1pr3</strain>
    </source>
</reference>
<dbReference type="KEGG" id="dpr:Despr_0200"/>
<name>A0A7U4DMW1_DESPD</name>
<dbReference type="AlphaFoldDB" id="A0A7U4DMW1"/>
<organism evidence="1 2">
    <name type="scientific">Desulfobulbus propionicus (strain ATCC 33891 / DSM 2032 / VKM B-1956 / 1pr3)</name>
    <dbReference type="NCBI Taxonomy" id="577650"/>
    <lineage>
        <taxon>Bacteria</taxon>
        <taxon>Pseudomonadati</taxon>
        <taxon>Thermodesulfobacteriota</taxon>
        <taxon>Desulfobulbia</taxon>
        <taxon>Desulfobulbales</taxon>
        <taxon>Desulfobulbaceae</taxon>
        <taxon>Desulfobulbus</taxon>
    </lineage>
</organism>